<sequence length="396" mass="42392">MAQPPPPPPPHPSSASSSSSLSNLIRLTPLQIADLPGHADLPPPPDSSNGRSSERPALGAFLTALLDDGAAFLEPSTFSSRFKHLSKKKSAPSAAPVEVLSHSIPASAIKRVQWSSSSGGPGGDSTPTGVDAGSGAGDGIANTSPRQISRVSRSPPPSSTLDAEYWIARRSVHRDISSKDATQPGHASWDEFVYGLRDNHSKHEADFTPTLYDAHRVADWTDMLHQAQVQETLMAKGYTACSLGVFEMCHAIPPPLSPRCFAVVVATANLDEDSFIAVTVPVDLTSTSGNGPLSTALYSTGRNVHEGATPQQRKRVVAGVYAAVETVRRRRRRDKAERETEAEIEWVMATTSDAKGSLPLWVQKLSVPGAVAKDVGYFLKWIRGVDDGEINKQPRQ</sequence>
<organism evidence="3 4">
    <name type="scientific">Capronia epimyces CBS 606.96</name>
    <dbReference type="NCBI Taxonomy" id="1182542"/>
    <lineage>
        <taxon>Eukaryota</taxon>
        <taxon>Fungi</taxon>
        <taxon>Dikarya</taxon>
        <taxon>Ascomycota</taxon>
        <taxon>Pezizomycotina</taxon>
        <taxon>Eurotiomycetes</taxon>
        <taxon>Chaetothyriomycetidae</taxon>
        <taxon>Chaetothyriales</taxon>
        <taxon>Herpotrichiellaceae</taxon>
        <taxon>Capronia</taxon>
    </lineage>
</organism>
<dbReference type="SUPFAM" id="SSF55961">
    <property type="entry name" value="Bet v1-like"/>
    <property type="match status" value="1"/>
</dbReference>
<keyword evidence="4" id="KW-1185">Reference proteome</keyword>
<dbReference type="PANTHER" id="PTHR40370">
    <property type="entry name" value="EXPRESSED PROTEIN"/>
    <property type="match status" value="1"/>
</dbReference>
<dbReference type="Pfam" id="PF11274">
    <property type="entry name" value="DUF3074"/>
    <property type="match status" value="1"/>
</dbReference>
<evidence type="ECO:0000313" key="4">
    <source>
        <dbReference type="Proteomes" id="UP000019478"/>
    </source>
</evidence>
<reference evidence="3 4" key="1">
    <citation type="submission" date="2013-03" db="EMBL/GenBank/DDBJ databases">
        <title>The Genome Sequence of Capronia epimyces CBS 606.96.</title>
        <authorList>
            <consortium name="The Broad Institute Genomics Platform"/>
            <person name="Cuomo C."/>
            <person name="de Hoog S."/>
            <person name="Gorbushina A."/>
            <person name="Walker B."/>
            <person name="Young S.K."/>
            <person name="Zeng Q."/>
            <person name="Gargeya S."/>
            <person name="Fitzgerald M."/>
            <person name="Haas B."/>
            <person name="Abouelleil A."/>
            <person name="Allen A.W."/>
            <person name="Alvarado L."/>
            <person name="Arachchi H.M."/>
            <person name="Berlin A.M."/>
            <person name="Chapman S.B."/>
            <person name="Gainer-Dewar J."/>
            <person name="Goldberg J."/>
            <person name="Griggs A."/>
            <person name="Gujja S."/>
            <person name="Hansen M."/>
            <person name="Howarth C."/>
            <person name="Imamovic A."/>
            <person name="Ireland A."/>
            <person name="Larimer J."/>
            <person name="McCowan C."/>
            <person name="Murphy C."/>
            <person name="Pearson M."/>
            <person name="Poon T.W."/>
            <person name="Priest M."/>
            <person name="Roberts A."/>
            <person name="Saif S."/>
            <person name="Shea T."/>
            <person name="Sisk P."/>
            <person name="Sykes S."/>
            <person name="Wortman J."/>
            <person name="Nusbaum C."/>
            <person name="Birren B."/>
        </authorList>
    </citation>
    <scope>NUCLEOTIDE SEQUENCE [LARGE SCALE GENOMIC DNA]</scope>
    <source>
        <strain evidence="3 4">CBS 606.96</strain>
    </source>
</reference>
<feature type="compositionally biased region" description="Low complexity" evidence="1">
    <location>
        <begin position="144"/>
        <end position="153"/>
    </location>
</feature>
<dbReference type="OrthoDB" id="6423603at2759"/>
<dbReference type="AlphaFoldDB" id="W9XQ55"/>
<dbReference type="PANTHER" id="PTHR40370:SF1">
    <property type="entry name" value="DUF3074 DOMAIN-CONTAINING PROTEIN"/>
    <property type="match status" value="1"/>
</dbReference>
<dbReference type="InterPro" id="IPR024500">
    <property type="entry name" value="DUF3074"/>
</dbReference>
<dbReference type="EMBL" id="AMGY01000008">
    <property type="protein sequence ID" value="EXJ79116.1"/>
    <property type="molecule type" value="Genomic_DNA"/>
</dbReference>
<proteinExistence type="predicted"/>
<dbReference type="HOGENOM" id="CLU_045430_0_0_1"/>
<feature type="domain" description="DUF3074" evidence="2">
    <location>
        <begin position="166"/>
        <end position="382"/>
    </location>
</feature>
<feature type="compositionally biased region" description="Low complexity" evidence="1">
    <location>
        <begin position="13"/>
        <end position="22"/>
    </location>
</feature>
<feature type="region of interest" description="Disordered" evidence="1">
    <location>
        <begin position="111"/>
        <end position="162"/>
    </location>
</feature>
<accession>W9XQ55</accession>
<gene>
    <name evidence="3" type="ORF">A1O3_08617</name>
</gene>
<evidence type="ECO:0000313" key="3">
    <source>
        <dbReference type="EMBL" id="EXJ79116.1"/>
    </source>
</evidence>
<dbReference type="GeneID" id="19172704"/>
<evidence type="ECO:0000259" key="2">
    <source>
        <dbReference type="Pfam" id="PF11274"/>
    </source>
</evidence>
<evidence type="ECO:0000256" key="1">
    <source>
        <dbReference type="SAM" id="MobiDB-lite"/>
    </source>
</evidence>
<dbReference type="eggNOG" id="ENOG502QTT5">
    <property type="taxonomic scope" value="Eukaryota"/>
</dbReference>
<feature type="compositionally biased region" description="Pro residues" evidence="1">
    <location>
        <begin position="1"/>
        <end position="12"/>
    </location>
</feature>
<protein>
    <recommendedName>
        <fullName evidence="2">DUF3074 domain-containing protein</fullName>
    </recommendedName>
</protein>
<dbReference type="RefSeq" id="XP_007736904.1">
    <property type="nucleotide sequence ID" value="XM_007738714.1"/>
</dbReference>
<comment type="caution">
    <text evidence="3">The sequence shown here is derived from an EMBL/GenBank/DDBJ whole genome shotgun (WGS) entry which is preliminary data.</text>
</comment>
<name>W9XQ55_9EURO</name>
<feature type="region of interest" description="Disordered" evidence="1">
    <location>
        <begin position="1"/>
        <end position="56"/>
    </location>
</feature>
<dbReference type="Proteomes" id="UP000019478">
    <property type="component" value="Unassembled WGS sequence"/>
</dbReference>